<dbReference type="RefSeq" id="XP_040703321.1">
    <property type="nucleotide sequence ID" value="XM_040846751.1"/>
</dbReference>
<evidence type="ECO:0000313" key="10">
    <source>
        <dbReference type="EMBL" id="OJJ59515.1"/>
    </source>
</evidence>
<gene>
    <name evidence="10" type="ORF">ASPSYDRAFT_43866</name>
</gene>
<keyword evidence="5" id="KW-0999">Mitochondrion inner membrane</keyword>
<keyword evidence="8" id="KW-0472">Membrane</keyword>
<keyword evidence="3" id="KW-0813">Transport</keyword>
<dbReference type="InterPro" id="IPR023184">
    <property type="entry name" value="Ubol_cytC_Rdtase_hinge_dom"/>
</dbReference>
<evidence type="ECO:0000256" key="5">
    <source>
        <dbReference type="ARBA" id="ARBA00022792"/>
    </source>
</evidence>
<evidence type="ECO:0000256" key="3">
    <source>
        <dbReference type="ARBA" id="ARBA00022448"/>
    </source>
</evidence>
<feature type="non-terminal residue" evidence="10">
    <location>
        <position position="1"/>
    </location>
</feature>
<reference evidence="11" key="1">
    <citation type="journal article" date="2017" name="Genome Biol.">
        <title>Comparative genomics reveals high biological diversity and specific adaptations in the industrially and medically important fungal genus Aspergillus.</title>
        <authorList>
            <person name="de Vries R.P."/>
            <person name="Riley R."/>
            <person name="Wiebenga A."/>
            <person name="Aguilar-Osorio G."/>
            <person name="Amillis S."/>
            <person name="Uchima C.A."/>
            <person name="Anderluh G."/>
            <person name="Asadollahi M."/>
            <person name="Askin M."/>
            <person name="Barry K."/>
            <person name="Battaglia E."/>
            <person name="Bayram O."/>
            <person name="Benocci T."/>
            <person name="Braus-Stromeyer S.A."/>
            <person name="Caldana C."/>
            <person name="Canovas D."/>
            <person name="Cerqueira G.C."/>
            <person name="Chen F."/>
            <person name="Chen W."/>
            <person name="Choi C."/>
            <person name="Clum A."/>
            <person name="Dos Santos R.A."/>
            <person name="Damasio A.R."/>
            <person name="Diallinas G."/>
            <person name="Emri T."/>
            <person name="Fekete E."/>
            <person name="Flipphi M."/>
            <person name="Freyberg S."/>
            <person name="Gallo A."/>
            <person name="Gournas C."/>
            <person name="Habgood R."/>
            <person name="Hainaut M."/>
            <person name="Harispe M.L."/>
            <person name="Henrissat B."/>
            <person name="Hilden K.S."/>
            <person name="Hope R."/>
            <person name="Hossain A."/>
            <person name="Karabika E."/>
            <person name="Karaffa L."/>
            <person name="Karanyi Z."/>
            <person name="Krasevec N."/>
            <person name="Kuo A."/>
            <person name="Kusch H."/>
            <person name="LaButti K."/>
            <person name="Lagendijk E.L."/>
            <person name="Lapidus A."/>
            <person name="Levasseur A."/>
            <person name="Lindquist E."/>
            <person name="Lipzen A."/>
            <person name="Logrieco A.F."/>
            <person name="MacCabe A."/>
            <person name="Maekelae M.R."/>
            <person name="Malavazi I."/>
            <person name="Melin P."/>
            <person name="Meyer V."/>
            <person name="Mielnichuk N."/>
            <person name="Miskei M."/>
            <person name="Molnar A.P."/>
            <person name="Mule G."/>
            <person name="Ngan C.Y."/>
            <person name="Orejas M."/>
            <person name="Orosz E."/>
            <person name="Ouedraogo J.P."/>
            <person name="Overkamp K.M."/>
            <person name="Park H.-S."/>
            <person name="Perrone G."/>
            <person name="Piumi F."/>
            <person name="Punt P.J."/>
            <person name="Ram A.F."/>
            <person name="Ramon A."/>
            <person name="Rauscher S."/>
            <person name="Record E."/>
            <person name="Riano-Pachon D.M."/>
            <person name="Robert V."/>
            <person name="Roehrig J."/>
            <person name="Ruller R."/>
            <person name="Salamov A."/>
            <person name="Salih N.S."/>
            <person name="Samson R.A."/>
            <person name="Sandor E."/>
            <person name="Sanguinetti M."/>
            <person name="Schuetze T."/>
            <person name="Sepcic K."/>
            <person name="Shelest E."/>
            <person name="Sherlock G."/>
            <person name="Sophianopoulou V."/>
            <person name="Squina F.M."/>
            <person name="Sun H."/>
            <person name="Susca A."/>
            <person name="Todd R.B."/>
            <person name="Tsang A."/>
            <person name="Unkles S.E."/>
            <person name="van de Wiele N."/>
            <person name="van Rossen-Uffink D."/>
            <person name="Oliveira J.V."/>
            <person name="Vesth T.C."/>
            <person name="Visser J."/>
            <person name="Yu J.-H."/>
            <person name="Zhou M."/>
            <person name="Andersen M.R."/>
            <person name="Archer D.B."/>
            <person name="Baker S.E."/>
            <person name="Benoit I."/>
            <person name="Brakhage A.A."/>
            <person name="Braus G.H."/>
            <person name="Fischer R."/>
            <person name="Frisvad J.C."/>
            <person name="Goldman G.H."/>
            <person name="Houbraken J."/>
            <person name="Oakley B."/>
            <person name="Pocsi I."/>
            <person name="Scazzocchio C."/>
            <person name="Seiboth B."/>
            <person name="vanKuyk P.A."/>
            <person name="Wortman J."/>
            <person name="Dyer P.S."/>
            <person name="Grigoriev I.V."/>
        </authorList>
    </citation>
    <scope>NUCLEOTIDE SEQUENCE [LARGE SCALE GENOMIC DNA]</scope>
    <source>
        <strain evidence="11">CBS 593.65</strain>
    </source>
</reference>
<organism evidence="10 11">
    <name type="scientific">Aspergillus sydowii CBS 593.65</name>
    <dbReference type="NCBI Taxonomy" id="1036612"/>
    <lineage>
        <taxon>Eukaryota</taxon>
        <taxon>Fungi</taxon>
        <taxon>Dikarya</taxon>
        <taxon>Ascomycota</taxon>
        <taxon>Pezizomycotina</taxon>
        <taxon>Eurotiomycetes</taxon>
        <taxon>Eurotiomycetidae</taxon>
        <taxon>Eurotiales</taxon>
        <taxon>Aspergillaceae</taxon>
        <taxon>Aspergillus</taxon>
        <taxon>Aspergillus subgen. Nidulantes</taxon>
    </lineage>
</organism>
<dbReference type="Gene3D" id="1.10.287.20">
    <property type="entry name" value="Ubiquinol-cytochrome C reductase hinge domain"/>
    <property type="match status" value="1"/>
</dbReference>
<name>A0A1L9TJB6_9EURO</name>
<keyword evidence="11" id="KW-1185">Reference proteome</keyword>
<keyword evidence="7" id="KW-0496">Mitochondrion</keyword>
<keyword evidence="6" id="KW-0249">Electron transport</keyword>
<evidence type="ECO:0000256" key="6">
    <source>
        <dbReference type="ARBA" id="ARBA00022982"/>
    </source>
</evidence>
<accession>A0A1L9TJB6</accession>
<dbReference type="AlphaFoldDB" id="A0A1L9TJB6"/>
<proteinExistence type="inferred from homology"/>
<keyword evidence="4" id="KW-0679">Respiratory chain</keyword>
<dbReference type="Proteomes" id="UP000184356">
    <property type="component" value="Unassembled WGS sequence"/>
</dbReference>
<sequence length="63" mass="7387">CANSAQCAPYKHHYDECVERVTSQQEDEDYKGPKEDCVEECQCNTIQRIKLSPFLYDVPFNRN</sequence>
<evidence type="ECO:0000313" key="11">
    <source>
        <dbReference type="Proteomes" id="UP000184356"/>
    </source>
</evidence>
<dbReference type="EMBL" id="KV878585">
    <property type="protein sequence ID" value="OJJ59515.1"/>
    <property type="molecule type" value="Genomic_DNA"/>
</dbReference>
<feature type="domain" description="Ubiquinol-cytochrome C reductase hinge" evidence="9">
    <location>
        <begin position="1"/>
        <end position="41"/>
    </location>
</feature>
<protein>
    <recommendedName>
        <fullName evidence="9">Ubiquinol-cytochrome C reductase hinge domain-containing protein</fullName>
    </recommendedName>
</protein>
<comment type="subcellular location">
    <subcellularLocation>
        <location evidence="1">Mitochondrion inner membrane</location>
    </subcellularLocation>
</comment>
<dbReference type="VEuPathDB" id="FungiDB:ASPSYDRAFT_43866"/>
<dbReference type="OrthoDB" id="405848at2759"/>
<dbReference type="Pfam" id="PF02320">
    <property type="entry name" value="UCR_hinge"/>
    <property type="match status" value="1"/>
</dbReference>
<dbReference type="GO" id="GO:0005743">
    <property type="term" value="C:mitochondrial inner membrane"/>
    <property type="evidence" value="ECO:0007669"/>
    <property type="project" value="UniProtKB-SubCell"/>
</dbReference>
<dbReference type="STRING" id="1036612.A0A1L9TJB6"/>
<evidence type="ECO:0000259" key="9">
    <source>
        <dbReference type="Pfam" id="PF02320"/>
    </source>
</evidence>
<comment type="similarity">
    <text evidence="2">Belongs to the UQCRH/QCR6 family.</text>
</comment>
<evidence type="ECO:0000256" key="7">
    <source>
        <dbReference type="ARBA" id="ARBA00023128"/>
    </source>
</evidence>
<dbReference type="InterPro" id="IPR036811">
    <property type="entry name" value="Ubol_cytC_Rdtase_hinge_dom_sf"/>
</dbReference>
<dbReference type="SUPFAM" id="SSF81531">
    <property type="entry name" value="Non-heme 11 kDa protein of cytochrome bc1 complex (Ubiquinol-cytochrome c reductase)"/>
    <property type="match status" value="1"/>
</dbReference>
<evidence type="ECO:0000256" key="2">
    <source>
        <dbReference type="ARBA" id="ARBA00006498"/>
    </source>
</evidence>
<dbReference type="GeneID" id="63762824"/>
<evidence type="ECO:0000256" key="8">
    <source>
        <dbReference type="ARBA" id="ARBA00023136"/>
    </source>
</evidence>
<evidence type="ECO:0000256" key="4">
    <source>
        <dbReference type="ARBA" id="ARBA00022660"/>
    </source>
</evidence>
<evidence type="ECO:0000256" key="1">
    <source>
        <dbReference type="ARBA" id="ARBA00004273"/>
    </source>
</evidence>